<name>A0A2T7NEN6_POMCA</name>
<dbReference type="GO" id="GO:0005737">
    <property type="term" value="C:cytoplasm"/>
    <property type="evidence" value="ECO:0007669"/>
    <property type="project" value="TreeGrafter"/>
</dbReference>
<evidence type="ECO:0000256" key="16">
    <source>
        <dbReference type="ARBA" id="ARBA00048535"/>
    </source>
</evidence>
<dbReference type="InterPro" id="IPR002347">
    <property type="entry name" value="SDR_fam"/>
</dbReference>
<evidence type="ECO:0000256" key="17">
    <source>
        <dbReference type="ARBA" id="ARBA00048611"/>
    </source>
</evidence>
<comment type="catalytic activity">
    <reaction evidence="16">
        <text>lipoxin A4 + NAD(+) = 15-oxo-(5S,6R)-dihydroxy-(7E,9E,11Z,13E)-eicosatetraenoate + NADH + H(+)</text>
        <dbReference type="Rhea" id="RHEA:41572"/>
        <dbReference type="ChEBI" id="CHEBI:15378"/>
        <dbReference type="ChEBI" id="CHEBI:57540"/>
        <dbReference type="ChEBI" id="CHEBI:57945"/>
        <dbReference type="ChEBI" id="CHEBI:67026"/>
        <dbReference type="ChEBI" id="CHEBI:78311"/>
    </reaction>
    <physiologicalReaction direction="left-to-right" evidence="16">
        <dbReference type="Rhea" id="RHEA:41573"/>
    </physiologicalReaction>
</comment>
<proteinExistence type="inferred from homology"/>
<comment type="catalytic activity">
    <reaction evidence="14">
        <text>resolvin D1 + NAD(+) = 17-oxoresolvin D1 + NADH + H(+)</text>
        <dbReference type="Rhea" id="RHEA:50128"/>
        <dbReference type="ChEBI" id="CHEBI:15378"/>
        <dbReference type="ChEBI" id="CHEBI:57540"/>
        <dbReference type="ChEBI" id="CHEBI:57945"/>
        <dbReference type="ChEBI" id="CHEBI:132079"/>
        <dbReference type="ChEBI" id="CHEBI:132081"/>
    </reaction>
    <physiologicalReaction direction="left-to-right" evidence="14">
        <dbReference type="Rhea" id="RHEA:50129"/>
    </physiologicalReaction>
</comment>
<evidence type="ECO:0000256" key="8">
    <source>
        <dbReference type="ARBA" id="ARBA00045705"/>
    </source>
</evidence>
<comment type="catalytic activity">
    <reaction evidence="11">
        <text>14-hydroxy-(4Z,7Z,10Z,12E,16Z,19Z)-docosahexaenoate + NAD(+) = 14-oxo-(4Z,7Z,10Z,12E,16Z,19Z)-docosahexaenoate + NADH + H(+)</text>
        <dbReference type="Rhea" id="RHEA:48952"/>
        <dbReference type="ChEBI" id="CHEBI:15378"/>
        <dbReference type="ChEBI" id="CHEBI:57540"/>
        <dbReference type="ChEBI" id="CHEBI:57945"/>
        <dbReference type="ChEBI" id="CHEBI:90866"/>
        <dbReference type="ChEBI" id="CHEBI:90867"/>
    </reaction>
    <physiologicalReaction direction="left-to-right" evidence="11">
        <dbReference type="Rhea" id="RHEA:48953"/>
    </physiologicalReaction>
</comment>
<evidence type="ECO:0000256" key="22">
    <source>
        <dbReference type="SAM" id="MobiDB-lite"/>
    </source>
</evidence>
<feature type="compositionally biased region" description="Basic and acidic residues" evidence="22">
    <location>
        <begin position="85"/>
        <end position="104"/>
    </location>
</feature>
<dbReference type="PANTHER" id="PTHR44229:SF4">
    <property type="entry name" value="15-HYDROXYPROSTAGLANDIN DEHYDROGENASE [NAD(+)]"/>
    <property type="match status" value="1"/>
</dbReference>
<comment type="catalytic activity">
    <reaction evidence="18">
        <text>prostaglandin E2 + NAD(+) = 15-oxoprostaglandin E2 + NADH + H(+)</text>
        <dbReference type="Rhea" id="RHEA:11876"/>
        <dbReference type="ChEBI" id="CHEBI:15378"/>
        <dbReference type="ChEBI" id="CHEBI:57400"/>
        <dbReference type="ChEBI" id="CHEBI:57540"/>
        <dbReference type="ChEBI" id="CHEBI:57945"/>
        <dbReference type="ChEBI" id="CHEBI:606564"/>
        <dbReference type="EC" id="1.1.1.141"/>
    </reaction>
    <physiologicalReaction direction="left-to-right" evidence="18">
        <dbReference type="Rhea" id="RHEA:11877"/>
    </physiologicalReaction>
</comment>
<evidence type="ECO:0000256" key="4">
    <source>
        <dbReference type="ARBA" id="ARBA00039060"/>
    </source>
</evidence>
<dbReference type="GO" id="GO:0047034">
    <property type="term" value="F:15-hydroxyicosatetraenoate dehydrogenase activity"/>
    <property type="evidence" value="ECO:0007669"/>
    <property type="project" value="UniProtKB-EC"/>
</dbReference>
<evidence type="ECO:0000256" key="19">
    <source>
        <dbReference type="ARBA" id="ARBA00048921"/>
    </source>
</evidence>
<comment type="catalytic activity">
    <reaction evidence="12">
        <text>15-oxo-(5S,6R)-dihydroxy-(7E,9E,11Z)-eicosatrienoate + NADH + H(+) = (5S,6R,15S)-trihydroxy-(7E,9E,11Z)-eicosatrienoate + NAD(+)</text>
        <dbReference type="Rhea" id="RHEA:41596"/>
        <dbReference type="ChEBI" id="CHEBI:15378"/>
        <dbReference type="ChEBI" id="CHEBI:57540"/>
        <dbReference type="ChEBI" id="CHEBI:57945"/>
        <dbReference type="ChEBI" id="CHEBI:78325"/>
        <dbReference type="ChEBI" id="CHEBI:78329"/>
    </reaction>
    <physiologicalReaction direction="left-to-right" evidence="12">
        <dbReference type="Rhea" id="RHEA:41597"/>
    </physiologicalReaction>
</comment>
<accession>A0A2T7NEN6</accession>
<evidence type="ECO:0000256" key="13">
    <source>
        <dbReference type="ARBA" id="ARBA00048144"/>
    </source>
</evidence>
<dbReference type="EMBL" id="PZQS01000013">
    <property type="protein sequence ID" value="PVD19626.1"/>
    <property type="molecule type" value="Genomic_DNA"/>
</dbReference>
<dbReference type="InterPro" id="IPR036291">
    <property type="entry name" value="NAD(P)-bd_dom_sf"/>
</dbReference>
<comment type="function">
    <text evidence="8">Catalyzes the NAD-dependent dehydrogenation (oxidation) of a broad array of hydroxylated polyunsaturated fatty acids (mainly eicosanoids and docosanoids, including prostaglandins, lipoxins and resolvins), yielding their corresponding keto (oxo) metabolites. Decreases the levels of the pro-proliferative prostaglandins such as prostaglandin E2 (whose activity is increased in cancer because of an increase in the expression of cyclooxygenase 2) and generates oxo-fatty acid products that can profoundly influence cell function by abrogating pro-inflammatory cytokine expression. Converts resolvins E1, D1 and D2 to their oxo products, which represents a mode of resolvin inactivation. Resolvin E1 plays important roles during the resolution phase of acute inflammation, while resolvins D1 and D2 have a unique role in obesity-induced adipose inflammation.</text>
</comment>
<comment type="caution">
    <text evidence="23">The sequence shown here is derived from an EMBL/GenBank/DDBJ whole genome shotgun (WGS) entry which is preliminary data.</text>
</comment>
<evidence type="ECO:0000256" key="20">
    <source>
        <dbReference type="ARBA" id="ARBA00049151"/>
    </source>
</evidence>
<dbReference type="PANTHER" id="PTHR44229">
    <property type="entry name" value="15-HYDROXYPROSTAGLANDIN DEHYDROGENASE [NAD(+)]"/>
    <property type="match status" value="1"/>
</dbReference>
<dbReference type="AlphaFoldDB" id="A0A2T7NEN6"/>
<dbReference type="Pfam" id="PF00106">
    <property type="entry name" value="adh_short"/>
    <property type="match status" value="1"/>
</dbReference>
<dbReference type="Gene3D" id="3.40.50.720">
    <property type="entry name" value="NAD(P)-binding Rossmann-like Domain"/>
    <property type="match status" value="1"/>
</dbReference>
<keyword evidence="24" id="KW-1185">Reference proteome</keyword>
<evidence type="ECO:0000256" key="10">
    <source>
        <dbReference type="ARBA" id="ARBA00047672"/>
    </source>
</evidence>
<feature type="compositionally biased region" description="Polar residues" evidence="22">
    <location>
        <begin position="249"/>
        <end position="259"/>
    </location>
</feature>
<evidence type="ECO:0000313" key="24">
    <source>
        <dbReference type="Proteomes" id="UP000245119"/>
    </source>
</evidence>
<protein>
    <recommendedName>
        <fullName evidence="5">15-hydroxyprostaglandin dehydrogenase [NAD(+)]</fullName>
        <ecNumber evidence="3">1.1.1.141</ecNumber>
        <ecNumber evidence="4">1.1.1.232</ecNumber>
    </recommendedName>
    <alternativeName>
        <fullName evidence="7">Eicosanoid/docosanoid dehydrogenase [NAD(+)]</fullName>
    </alternativeName>
    <alternativeName>
        <fullName evidence="6">Prostaglandin dehydrogenase 1</fullName>
    </alternativeName>
</protein>
<evidence type="ECO:0000256" key="7">
    <source>
        <dbReference type="ARBA" id="ARBA00042026"/>
    </source>
</evidence>
<dbReference type="PRINTS" id="PR00081">
    <property type="entry name" value="GDHRDH"/>
</dbReference>
<evidence type="ECO:0000256" key="3">
    <source>
        <dbReference type="ARBA" id="ARBA00038968"/>
    </source>
</evidence>
<dbReference type="EC" id="1.1.1.232" evidence="4"/>
<dbReference type="GO" id="GO:0016404">
    <property type="term" value="F:15-hydroxyprostaglandin dehydrogenase (NAD+) activity"/>
    <property type="evidence" value="ECO:0007669"/>
    <property type="project" value="UniProtKB-EC"/>
</dbReference>
<dbReference type="EC" id="1.1.1.141" evidence="3"/>
<evidence type="ECO:0000256" key="18">
    <source>
        <dbReference type="ARBA" id="ARBA00048739"/>
    </source>
</evidence>
<comment type="catalytic activity">
    <reaction evidence="20">
        <text>(15S)-hydroxy-(5Z,8Z,11Z,13E)-eicosatetraenoate + NAD(+) = 15-oxo-(5Z,8Z,11Z,13E)-eicosatetraenoate + NADH + H(+)</text>
        <dbReference type="Rhea" id="RHEA:23260"/>
        <dbReference type="ChEBI" id="CHEBI:15378"/>
        <dbReference type="ChEBI" id="CHEBI:57409"/>
        <dbReference type="ChEBI" id="CHEBI:57410"/>
        <dbReference type="ChEBI" id="CHEBI:57540"/>
        <dbReference type="ChEBI" id="CHEBI:57945"/>
        <dbReference type="EC" id="1.1.1.232"/>
    </reaction>
    <physiologicalReaction direction="left-to-right" evidence="20">
        <dbReference type="Rhea" id="RHEA:23261"/>
    </physiologicalReaction>
</comment>
<keyword evidence="2" id="KW-0560">Oxidoreductase</keyword>
<organism evidence="23 24">
    <name type="scientific">Pomacea canaliculata</name>
    <name type="common">Golden apple snail</name>
    <dbReference type="NCBI Taxonomy" id="400727"/>
    <lineage>
        <taxon>Eukaryota</taxon>
        <taxon>Metazoa</taxon>
        <taxon>Spiralia</taxon>
        <taxon>Lophotrochozoa</taxon>
        <taxon>Mollusca</taxon>
        <taxon>Gastropoda</taxon>
        <taxon>Caenogastropoda</taxon>
        <taxon>Architaenioglossa</taxon>
        <taxon>Ampullarioidea</taxon>
        <taxon>Ampullariidae</taxon>
        <taxon>Pomacea</taxon>
    </lineage>
</organism>
<evidence type="ECO:0000256" key="9">
    <source>
        <dbReference type="ARBA" id="ARBA00047325"/>
    </source>
</evidence>
<comment type="catalytic activity">
    <reaction evidence="17">
        <text>prostaglandin A1 + NAD(+) = 15-oxo-prostaglandin A1 + NADH + H(+)</text>
        <dbReference type="Rhea" id="RHEA:41263"/>
        <dbReference type="ChEBI" id="CHEBI:15378"/>
        <dbReference type="ChEBI" id="CHEBI:57398"/>
        <dbReference type="ChEBI" id="CHEBI:57540"/>
        <dbReference type="ChEBI" id="CHEBI:57945"/>
        <dbReference type="ChEBI" id="CHEBI:85072"/>
    </reaction>
    <physiologicalReaction direction="left-to-right" evidence="17">
        <dbReference type="Rhea" id="RHEA:41264"/>
    </physiologicalReaction>
</comment>
<comment type="catalytic activity">
    <reaction evidence="9">
        <text>prostaglandin E1 + NAD(+) = 15-oxoprostaglandin E1 + NADH + H(+)</text>
        <dbReference type="Rhea" id="RHEA:16477"/>
        <dbReference type="ChEBI" id="CHEBI:15378"/>
        <dbReference type="ChEBI" id="CHEBI:57397"/>
        <dbReference type="ChEBI" id="CHEBI:57401"/>
        <dbReference type="ChEBI" id="CHEBI:57540"/>
        <dbReference type="ChEBI" id="CHEBI:57945"/>
    </reaction>
    <physiologicalReaction direction="left-to-right" evidence="9">
        <dbReference type="Rhea" id="RHEA:16478"/>
    </physiologicalReaction>
</comment>
<dbReference type="SUPFAM" id="SSF51735">
    <property type="entry name" value="NAD(P)-binding Rossmann-fold domains"/>
    <property type="match status" value="1"/>
</dbReference>
<gene>
    <name evidence="23" type="ORF">C0Q70_20116</name>
</gene>
<comment type="catalytic activity">
    <reaction evidence="15">
        <text>resolvin D2 + NAD(+) = 7-oxoresolvin D2 + NADH + H(+)</text>
        <dbReference type="Rhea" id="RHEA:53584"/>
        <dbReference type="ChEBI" id="CHEBI:15378"/>
        <dbReference type="ChEBI" id="CHEBI:57540"/>
        <dbReference type="ChEBI" id="CHEBI:57945"/>
        <dbReference type="ChEBI" id="CHEBI:133367"/>
        <dbReference type="ChEBI" id="CHEBI:137497"/>
    </reaction>
    <physiologicalReaction direction="left-to-right" evidence="15">
        <dbReference type="Rhea" id="RHEA:53585"/>
    </physiologicalReaction>
</comment>
<dbReference type="STRING" id="400727.A0A2T7NEN6"/>
<evidence type="ECO:0000256" key="12">
    <source>
        <dbReference type="ARBA" id="ARBA00048140"/>
    </source>
</evidence>
<evidence type="ECO:0000256" key="21">
    <source>
        <dbReference type="ARBA" id="ARBA00049188"/>
    </source>
</evidence>
<comment type="similarity">
    <text evidence="1">Belongs to the short-chain dehydrogenases/reductases (SDR) family.</text>
</comment>
<evidence type="ECO:0000256" key="11">
    <source>
        <dbReference type="ARBA" id="ARBA00048008"/>
    </source>
</evidence>
<feature type="region of interest" description="Disordered" evidence="22">
    <location>
        <begin position="242"/>
        <end position="263"/>
    </location>
</feature>
<evidence type="ECO:0000256" key="6">
    <source>
        <dbReference type="ARBA" id="ARBA00041812"/>
    </source>
</evidence>
<sequence>MKLILDDDNNGAILEVSVEKGAQYRRRQVANRDGFTSSAWYLVAMTTQRAVAVVWPHRVIVICTRKVSFVVTAVIAVSPGQQKKEKVKERYSQEGGENSRKKSDGLQLSTLNRSGAQGLGRGIVEELLSLGAKVLFCDVDVERGRATESELQTQYGADVVCFQPADVSDDEQHKAAFRAAVSQFGAVELCVNNAGIVDEKNWEKVLAVNVEACIRGSFLALEHMRRDRGGRGGVILNVASRAGDHNKQDSTVPSKSLETQMGPDQRNHGVRWCCLCPDAIQTSLASNKDITYQPELAKQYVEKHGSMPVSEVVQAVMKLIRDTDNNGAILEVSHEKGARYRRRQVVDRDDVSDVEVVDTY</sequence>
<comment type="catalytic activity">
    <reaction evidence="19">
        <text>resolvin D2 + NAD(+) = 16-oxoresolvin D2 + NADH + H(+)</text>
        <dbReference type="Rhea" id="RHEA:53588"/>
        <dbReference type="ChEBI" id="CHEBI:15378"/>
        <dbReference type="ChEBI" id="CHEBI:57540"/>
        <dbReference type="ChEBI" id="CHEBI:57945"/>
        <dbReference type="ChEBI" id="CHEBI:133367"/>
        <dbReference type="ChEBI" id="CHEBI:137498"/>
    </reaction>
    <physiologicalReaction direction="left-to-right" evidence="19">
        <dbReference type="Rhea" id="RHEA:53589"/>
    </physiologicalReaction>
</comment>
<comment type="catalytic activity">
    <reaction evidence="21">
        <text>resolvin E1 + NAD(+) = 18-oxo-resolvin E1 + NADH + H(+)</text>
        <dbReference type="Rhea" id="RHEA:49244"/>
        <dbReference type="ChEBI" id="CHEBI:15378"/>
        <dbReference type="ChEBI" id="CHEBI:57540"/>
        <dbReference type="ChEBI" id="CHEBI:57945"/>
        <dbReference type="ChEBI" id="CHEBI:91000"/>
        <dbReference type="ChEBI" id="CHEBI:91001"/>
    </reaction>
    <physiologicalReaction direction="left-to-right" evidence="21">
        <dbReference type="Rhea" id="RHEA:49245"/>
    </physiologicalReaction>
</comment>
<evidence type="ECO:0000256" key="15">
    <source>
        <dbReference type="ARBA" id="ARBA00048393"/>
    </source>
</evidence>
<evidence type="ECO:0000313" key="23">
    <source>
        <dbReference type="EMBL" id="PVD19626.1"/>
    </source>
</evidence>
<comment type="catalytic activity">
    <reaction evidence="13">
        <text>(11R)-hydroxy-(5Z,8Z,12E,14Z)-eicosatetraenoate + NAD(+) = 11-oxo-(5Z,8Z,12E,14Z)-eicosatetraenoate + NADH + H(+)</text>
        <dbReference type="Rhea" id="RHEA:48640"/>
        <dbReference type="ChEBI" id="CHEBI:15378"/>
        <dbReference type="ChEBI" id="CHEBI:57540"/>
        <dbReference type="ChEBI" id="CHEBI:57945"/>
        <dbReference type="ChEBI" id="CHEBI:78836"/>
        <dbReference type="ChEBI" id="CHEBI:90697"/>
    </reaction>
    <physiologicalReaction direction="left-to-right" evidence="13">
        <dbReference type="Rhea" id="RHEA:48641"/>
    </physiologicalReaction>
</comment>
<evidence type="ECO:0000256" key="2">
    <source>
        <dbReference type="ARBA" id="ARBA00023002"/>
    </source>
</evidence>
<evidence type="ECO:0000256" key="14">
    <source>
        <dbReference type="ARBA" id="ARBA00048170"/>
    </source>
</evidence>
<dbReference type="OrthoDB" id="37659at2759"/>
<dbReference type="Proteomes" id="UP000245119">
    <property type="component" value="Linkage Group LG13"/>
</dbReference>
<evidence type="ECO:0000256" key="1">
    <source>
        <dbReference type="ARBA" id="ARBA00006484"/>
    </source>
</evidence>
<comment type="catalytic activity">
    <reaction evidence="10">
        <text>resolvin D1 + NAD(+) = 8-oxoresolvin D1 + NADH + H(+)</text>
        <dbReference type="Rhea" id="RHEA:50124"/>
        <dbReference type="ChEBI" id="CHEBI:15378"/>
        <dbReference type="ChEBI" id="CHEBI:57540"/>
        <dbReference type="ChEBI" id="CHEBI:57945"/>
        <dbReference type="ChEBI" id="CHEBI:132079"/>
        <dbReference type="ChEBI" id="CHEBI:132080"/>
    </reaction>
    <physiologicalReaction direction="left-to-right" evidence="10">
        <dbReference type="Rhea" id="RHEA:50125"/>
    </physiologicalReaction>
</comment>
<reference evidence="23 24" key="1">
    <citation type="submission" date="2018-04" db="EMBL/GenBank/DDBJ databases">
        <title>The genome of golden apple snail Pomacea canaliculata provides insight into stress tolerance and invasive adaptation.</title>
        <authorList>
            <person name="Liu C."/>
            <person name="Liu B."/>
            <person name="Ren Y."/>
            <person name="Zhang Y."/>
            <person name="Wang H."/>
            <person name="Li S."/>
            <person name="Jiang F."/>
            <person name="Yin L."/>
            <person name="Zhang G."/>
            <person name="Qian W."/>
            <person name="Fan W."/>
        </authorList>
    </citation>
    <scope>NUCLEOTIDE SEQUENCE [LARGE SCALE GENOMIC DNA]</scope>
    <source>
        <strain evidence="23">SZHN2017</strain>
        <tissue evidence="23">Muscle</tissue>
    </source>
</reference>
<evidence type="ECO:0000256" key="5">
    <source>
        <dbReference type="ARBA" id="ARBA00040276"/>
    </source>
</evidence>
<feature type="region of interest" description="Disordered" evidence="22">
    <location>
        <begin position="85"/>
        <end position="107"/>
    </location>
</feature>